<comment type="caution">
    <text evidence="1">The sequence shown here is derived from an EMBL/GenBank/DDBJ whole genome shotgun (WGS) entry which is preliminary data.</text>
</comment>
<dbReference type="AlphaFoldDB" id="A0AAV4QL16"/>
<reference evidence="1 2" key="1">
    <citation type="submission" date="2021-06" db="EMBL/GenBank/DDBJ databases">
        <title>Caerostris darwini draft genome.</title>
        <authorList>
            <person name="Kono N."/>
            <person name="Arakawa K."/>
        </authorList>
    </citation>
    <scope>NUCLEOTIDE SEQUENCE [LARGE SCALE GENOMIC DNA]</scope>
</reference>
<organism evidence="1 2">
    <name type="scientific">Caerostris darwini</name>
    <dbReference type="NCBI Taxonomy" id="1538125"/>
    <lineage>
        <taxon>Eukaryota</taxon>
        <taxon>Metazoa</taxon>
        <taxon>Ecdysozoa</taxon>
        <taxon>Arthropoda</taxon>
        <taxon>Chelicerata</taxon>
        <taxon>Arachnida</taxon>
        <taxon>Araneae</taxon>
        <taxon>Araneomorphae</taxon>
        <taxon>Entelegynae</taxon>
        <taxon>Araneoidea</taxon>
        <taxon>Araneidae</taxon>
        <taxon>Caerostris</taxon>
    </lineage>
</organism>
<evidence type="ECO:0000313" key="2">
    <source>
        <dbReference type="Proteomes" id="UP001054837"/>
    </source>
</evidence>
<evidence type="ECO:0000313" key="1">
    <source>
        <dbReference type="EMBL" id="GIY08942.1"/>
    </source>
</evidence>
<keyword evidence="2" id="KW-1185">Reference proteome</keyword>
<dbReference type="Proteomes" id="UP001054837">
    <property type="component" value="Unassembled WGS sequence"/>
</dbReference>
<accession>A0AAV4QL16</accession>
<proteinExistence type="predicted"/>
<name>A0AAV4QL16_9ARAC</name>
<gene>
    <name evidence="1" type="ORF">CDAR_373661</name>
</gene>
<dbReference type="EMBL" id="BPLQ01004569">
    <property type="protein sequence ID" value="GIY08942.1"/>
    <property type="molecule type" value="Genomic_DNA"/>
</dbReference>
<sequence length="139" mass="15888">MYVPHENRVEALLYFISNIPPLNHDCGQSHNNLQVDPVLVHTSKPFSSYLYVTSALTKQSKASSLCLLGELRQRRMMAQEDGKRKRKKEEEQSSFFFLYGAKQRIGINWVSTQAPVETEKILLEIEPLVSLDGHSLFPP</sequence>
<protein>
    <submittedName>
        <fullName evidence="1">Uncharacterized protein</fullName>
    </submittedName>
</protein>